<evidence type="ECO:0000313" key="2">
    <source>
        <dbReference type="EMBL" id="SDJ97244.1"/>
    </source>
</evidence>
<reference evidence="2 3" key="1">
    <citation type="submission" date="2016-10" db="EMBL/GenBank/DDBJ databases">
        <authorList>
            <person name="de Groot N.N."/>
        </authorList>
    </citation>
    <scope>NUCLEOTIDE SEQUENCE [LARGE SCALE GENOMIC DNA]</scope>
    <source>
        <strain evidence="2 3">CGMCC 4.6533</strain>
    </source>
</reference>
<accession>A0A1G8Y482</accession>
<feature type="transmembrane region" description="Helical" evidence="1">
    <location>
        <begin position="30"/>
        <end position="51"/>
    </location>
</feature>
<keyword evidence="3" id="KW-1185">Reference proteome</keyword>
<dbReference type="InterPro" id="IPR010390">
    <property type="entry name" value="ABC-2_transporter-like"/>
</dbReference>
<feature type="transmembrane region" description="Helical" evidence="1">
    <location>
        <begin position="200"/>
        <end position="221"/>
    </location>
</feature>
<organism evidence="2 3">
    <name type="scientific">Nonomuraea jiangxiensis</name>
    <dbReference type="NCBI Taxonomy" id="633440"/>
    <lineage>
        <taxon>Bacteria</taxon>
        <taxon>Bacillati</taxon>
        <taxon>Actinomycetota</taxon>
        <taxon>Actinomycetes</taxon>
        <taxon>Streptosporangiales</taxon>
        <taxon>Streptosporangiaceae</taxon>
        <taxon>Nonomuraea</taxon>
    </lineage>
</organism>
<dbReference type="EMBL" id="FNDJ01000013">
    <property type="protein sequence ID" value="SDJ97244.1"/>
    <property type="molecule type" value="Genomic_DNA"/>
</dbReference>
<keyword evidence="1" id="KW-0472">Membrane</keyword>
<dbReference type="Proteomes" id="UP000199202">
    <property type="component" value="Unassembled WGS sequence"/>
</dbReference>
<feature type="transmembrane region" description="Helical" evidence="1">
    <location>
        <begin position="233"/>
        <end position="253"/>
    </location>
</feature>
<dbReference type="PANTHER" id="PTHR36833:SF1">
    <property type="entry name" value="INTEGRAL MEMBRANE TRANSPORT PROTEIN"/>
    <property type="match status" value="1"/>
</dbReference>
<keyword evidence="1" id="KW-0812">Transmembrane</keyword>
<proteinExistence type="predicted"/>
<feature type="transmembrane region" description="Helical" evidence="1">
    <location>
        <begin position="57"/>
        <end position="75"/>
    </location>
</feature>
<dbReference type="AlphaFoldDB" id="A0A1G8Y482"/>
<dbReference type="RefSeq" id="WP_218136008.1">
    <property type="nucleotide sequence ID" value="NZ_FNDJ01000013.1"/>
</dbReference>
<dbReference type="STRING" id="633440.SAMN05421869_113157"/>
<keyword evidence="1" id="KW-1133">Transmembrane helix</keyword>
<protein>
    <submittedName>
        <fullName evidence="2">ABC-2 type transport system permease protein</fullName>
    </submittedName>
</protein>
<name>A0A1G8Y482_9ACTN</name>
<evidence type="ECO:0000256" key="1">
    <source>
        <dbReference type="SAM" id="Phobius"/>
    </source>
</evidence>
<dbReference type="Pfam" id="PF06182">
    <property type="entry name" value="ABC2_membrane_6"/>
    <property type="match status" value="1"/>
</dbReference>
<gene>
    <name evidence="2" type="ORF">SAMN05421869_113157</name>
</gene>
<feature type="transmembrane region" description="Helical" evidence="1">
    <location>
        <begin position="145"/>
        <end position="174"/>
    </location>
</feature>
<feature type="transmembrane region" description="Helical" evidence="1">
    <location>
        <begin position="122"/>
        <end position="139"/>
    </location>
</feature>
<dbReference type="PANTHER" id="PTHR36833">
    <property type="entry name" value="SLR0610 PROTEIN-RELATED"/>
    <property type="match status" value="1"/>
</dbReference>
<evidence type="ECO:0000313" key="3">
    <source>
        <dbReference type="Proteomes" id="UP000199202"/>
    </source>
</evidence>
<sequence length="265" mass="29196">MVEVLRALRLYVLLQRASARGAMQYRLNTVIGILCGAVWQGTGFAFVWVVMTTFPSLAGWGLAEIAFLYGLRLTAHALAMIPMISVNDIQWVVREGEFDRFLLRPLNPLVQLMGNRMGIAQFGDLLVGVTLLAVAAQHAHVRWDVWLVAFCLAAIAGGALIEAAFFLALCSLALRMIDTFQLRVFVDDVFSKFGSYPMKIFGGVVEWVLTFALPVAFVAYVPASVVLGKLDSPWAPAAPVLGAGLIVLAYRIWRRQLDHYQSVGH</sequence>